<gene>
    <name evidence="6" type="primary">dabA</name>
    <name evidence="7" type="ORF">JSE7799_02745</name>
</gene>
<reference evidence="7 8" key="1">
    <citation type="submission" date="2015-09" db="EMBL/GenBank/DDBJ databases">
        <authorList>
            <person name="Jackson K.R."/>
            <person name="Lunt B.L."/>
            <person name="Fisher J.N.B."/>
            <person name="Gardner A.V."/>
            <person name="Bailey M.E."/>
            <person name="Deus L.M."/>
            <person name="Earl A.S."/>
            <person name="Gibby P.D."/>
            <person name="Hartmann K.A."/>
            <person name="Liu J.E."/>
            <person name="Manci A.M."/>
            <person name="Nielsen D.A."/>
            <person name="Solomon M.B."/>
            <person name="Breakwell D.P."/>
            <person name="Burnett S.H."/>
            <person name="Grose J.H."/>
        </authorList>
    </citation>
    <scope>NUCLEOTIDE SEQUENCE [LARGE SCALE GENOMIC DNA]</scope>
    <source>
        <strain evidence="7 8">CECT 7799</strain>
    </source>
</reference>
<dbReference type="EMBL" id="CYPR01000185">
    <property type="protein sequence ID" value="CUH40016.1"/>
    <property type="molecule type" value="Genomic_DNA"/>
</dbReference>
<dbReference type="AlphaFoldDB" id="A0A0M7BFB4"/>
<proteinExistence type="inferred from homology"/>
<comment type="subunit">
    <text evidence="6">Forms a complex with DabB.</text>
</comment>
<protein>
    <recommendedName>
        <fullName evidence="6">Probable inorganic carbon transporter subunit DabA</fullName>
    </recommendedName>
</protein>
<dbReference type="PANTHER" id="PTHR38344">
    <property type="entry name" value="UPF0753 PROTEIN AQ_863"/>
    <property type="match status" value="1"/>
</dbReference>
<evidence type="ECO:0000313" key="7">
    <source>
        <dbReference type="EMBL" id="CUH40016.1"/>
    </source>
</evidence>
<sequence length="782" mass="83019">MNLQHVRFPGPLLELMAAGADAVRQVPPAFPLTATVAVNPYLGQTGMDRADAALLLARTSGARLARPRTELRAMIGDGRIMPEELARAAANLGMTPEKLRIAADAPAASVAPLPTIADLAREADGIDWPDFLTQRIGLWAASHYDRGQAFWPAHEAPPFAAWRAFASRDLSPGLFGLPGIATHAASLSDDPRIAFAMACEALELPPEAGPLYFHRLLMTLEGWAQFARGRVWLAERDGETSGDAFAFLVIRLTWEAMLLRARPDLSAAWASARAAYADPPAPGRDLAVDLALQEAADCSAEARLAATFDAPPPRPARETRPAIQAAFCIDVRSETFRRAMETADPDVQTIGFAGFFGLAVAHRPAASDLTEARGPILLSPGAQARSTRGETAEIAARIRARTVRAWGRFKMATVSAFAFVEAAGPIYVGKLIRDGLGLGADAPPPPPPHLDLDPPGRVAAAAAILRAMSLTDGFAPLVLIAGHGAHVTNAPFASALQCGACGGHAGDVNARLLAGLLNNAQVRAGLRDEGIAIPDETRFVAGLHDTVSDEVTLFDAPPDADLTRLRGLLGRAAILARTERARRLPRARNPESLSARGRDWAEIRPEWGLAGCHAFIAAPRAATSGRDLGGRVFLHEYDRHADRDDATLTTILTAPVVVASWIALQYHGSALSPDQFGAGDKLLHNVTGGIGVIEGSAGHLRAGLPWQSVHDGEALRHEPERLMVAIAAPTDAISGVLDAHPQVRDLFDNGWLSLAALDDAGKVVARYERGTWLARAPRALAA</sequence>
<evidence type="ECO:0000256" key="1">
    <source>
        <dbReference type="ARBA" id="ARBA00022448"/>
    </source>
</evidence>
<accession>A0A0M7BFB4</accession>
<evidence type="ECO:0000313" key="8">
    <source>
        <dbReference type="Proteomes" id="UP000049455"/>
    </source>
</evidence>
<keyword evidence="2 6" id="KW-1003">Cell membrane</keyword>
<evidence type="ECO:0000256" key="4">
    <source>
        <dbReference type="ARBA" id="ARBA00022833"/>
    </source>
</evidence>
<evidence type="ECO:0000256" key="2">
    <source>
        <dbReference type="ARBA" id="ARBA00022475"/>
    </source>
</evidence>
<dbReference type="Proteomes" id="UP000049455">
    <property type="component" value="Unassembled WGS sequence"/>
</dbReference>
<dbReference type="GO" id="GO:0008270">
    <property type="term" value="F:zinc ion binding"/>
    <property type="evidence" value="ECO:0007669"/>
    <property type="project" value="UniProtKB-UniRule"/>
</dbReference>
<keyword evidence="3 6" id="KW-0479">Metal-binding</keyword>
<dbReference type="STRING" id="313367.JSE7799_02745"/>
<comment type="similarity">
    <text evidence="6">Belongs to the inorganic carbon transporter (TC 9.A.2) DabA family.</text>
</comment>
<feature type="binding site" evidence="6">
    <location>
        <position position="483"/>
    </location>
    <ligand>
        <name>Zn(2+)</name>
        <dbReference type="ChEBI" id="CHEBI:29105"/>
    </ligand>
</feature>
<dbReference type="GO" id="GO:0005886">
    <property type="term" value="C:plasma membrane"/>
    <property type="evidence" value="ECO:0007669"/>
    <property type="project" value="UniProtKB-SubCell"/>
</dbReference>
<keyword evidence="4 6" id="KW-0862">Zinc</keyword>
<comment type="subcellular location">
    <subcellularLocation>
        <location evidence="6">Cell membrane</location>
        <topology evidence="6">Peripheral membrane protein</topology>
    </subcellularLocation>
</comment>
<evidence type="ECO:0000256" key="5">
    <source>
        <dbReference type="ARBA" id="ARBA00023136"/>
    </source>
</evidence>
<dbReference type="PANTHER" id="PTHR38344:SF1">
    <property type="entry name" value="INORGANIC CARBON TRANSPORTER SUBUNIT DABA-RELATED"/>
    <property type="match status" value="1"/>
</dbReference>
<dbReference type="HAMAP" id="MF_01871">
    <property type="entry name" value="DabA"/>
    <property type="match status" value="1"/>
</dbReference>
<organism evidence="7 8">
    <name type="scientific">Jannaschia seosinensis</name>
    <dbReference type="NCBI Taxonomy" id="313367"/>
    <lineage>
        <taxon>Bacteria</taxon>
        <taxon>Pseudomonadati</taxon>
        <taxon>Pseudomonadota</taxon>
        <taxon>Alphaproteobacteria</taxon>
        <taxon>Rhodobacterales</taxon>
        <taxon>Roseobacteraceae</taxon>
        <taxon>Jannaschia</taxon>
    </lineage>
</organism>
<name>A0A0M7BFB4_9RHOB</name>
<feature type="binding site" evidence="6">
    <location>
        <position position="498"/>
    </location>
    <ligand>
        <name>Zn(2+)</name>
        <dbReference type="ChEBI" id="CHEBI:29105"/>
    </ligand>
</feature>
<comment type="function">
    <text evidence="6">Part of an energy-coupled inorganic carbon pump.</text>
</comment>
<dbReference type="InterPro" id="IPR018752">
    <property type="entry name" value="DabA"/>
</dbReference>
<comment type="cofactor">
    <cofactor evidence="6">
        <name>Zn(2+)</name>
        <dbReference type="ChEBI" id="CHEBI:29105"/>
    </cofactor>
</comment>
<evidence type="ECO:0000256" key="3">
    <source>
        <dbReference type="ARBA" id="ARBA00022723"/>
    </source>
</evidence>
<feature type="binding site" evidence="6">
    <location>
        <position position="328"/>
    </location>
    <ligand>
        <name>Zn(2+)</name>
        <dbReference type="ChEBI" id="CHEBI:29105"/>
    </ligand>
</feature>
<feature type="binding site" evidence="6">
    <location>
        <position position="330"/>
    </location>
    <ligand>
        <name>Zn(2+)</name>
        <dbReference type="ChEBI" id="CHEBI:29105"/>
    </ligand>
</feature>
<dbReference type="Pfam" id="PF10070">
    <property type="entry name" value="DabA"/>
    <property type="match status" value="1"/>
</dbReference>
<evidence type="ECO:0000256" key="6">
    <source>
        <dbReference type="HAMAP-Rule" id="MF_01871"/>
    </source>
</evidence>
<dbReference type="OrthoDB" id="9805101at2"/>
<keyword evidence="8" id="KW-1185">Reference proteome</keyword>
<dbReference type="RefSeq" id="WP_055664127.1">
    <property type="nucleotide sequence ID" value="NZ_CYPR01000185.1"/>
</dbReference>
<keyword evidence="1 6" id="KW-0813">Transport</keyword>
<keyword evidence="5 6" id="KW-0472">Membrane</keyword>